<reference evidence="7 8" key="1">
    <citation type="submission" date="2018-05" db="EMBL/GenBank/DDBJ databases">
        <title>Genomic Encyclopedia of Type Strains, Phase IV (KMG-IV): sequencing the most valuable type-strain genomes for metagenomic binning, comparative biology and taxonomic classification.</title>
        <authorList>
            <person name="Goeker M."/>
        </authorList>
    </citation>
    <scope>NUCLEOTIDE SEQUENCE [LARGE SCALE GENOMIC DNA]</scope>
    <source>
        <strain evidence="7 8">DSM 24995</strain>
    </source>
</reference>
<dbReference type="EC" id="3.4.21.89" evidence="5"/>
<protein>
    <recommendedName>
        <fullName evidence="5">Signal peptidase I</fullName>
        <ecNumber evidence="5">3.4.21.89</ecNumber>
    </recommendedName>
</protein>
<feature type="transmembrane region" description="Helical" evidence="6">
    <location>
        <begin position="183"/>
        <end position="207"/>
    </location>
</feature>
<dbReference type="GO" id="GO:0016020">
    <property type="term" value="C:membrane"/>
    <property type="evidence" value="ECO:0007669"/>
    <property type="project" value="UniProtKB-SubCell"/>
</dbReference>
<evidence type="ECO:0000256" key="5">
    <source>
        <dbReference type="NCBIfam" id="TIGR02228"/>
    </source>
</evidence>
<dbReference type="GO" id="GO:0004252">
    <property type="term" value="F:serine-type endopeptidase activity"/>
    <property type="evidence" value="ECO:0007669"/>
    <property type="project" value="UniProtKB-UniRule"/>
</dbReference>
<dbReference type="EMBL" id="QJKD01000001">
    <property type="protein sequence ID" value="PXX57171.1"/>
    <property type="molecule type" value="Genomic_DNA"/>
</dbReference>
<organism evidence="7 8">
    <name type="scientific">Hungatella effluvii</name>
    <dbReference type="NCBI Taxonomy" id="1096246"/>
    <lineage>
        <taxon>Bacteria</taxon>
        <taxon>Bacillati</taxon>
        <taxon>Bacillota</taxon>
        <taxon>Clostridia</taxon>
        <taxon>Lachnospirales</taxon>
        <taxon>Lachnospiraceae</taxon>
        <taxon>Hungatella</taxon>
    </lineage>
</organism>
<dbReference type="CDD" id="cd06530">
    <property type="entry name" value="S26_SPase_I"/>
    <property type="match status" value="1"/>
</dbReference>
<keyword evidence="3 6" id="KW-1133">Transmembrane helix</keyword>
<dbReference type="SUPFAM" id="SSF51306">
    <property type="entry name" value="LexA/Signal peptidase"/>
    <property type="match status" value="1"/>
</dbReference>
<dbReference type="InterPro" id="IPR019533">
    <property type="entry name" value="Peptidase_S26"/>
</dbReference>
<keyword evidence="2 6" id="KW-0812">Transmembrane</keyword>
<accession>A0A2V3YCP0</accession>
<dbReference type="AlphaFoldDB" id="A0A2V3YCP0"/>
<name>A0A2V3YCP0_9FIRM</name>
<gene>
    <name evidence="7" type="ORF">DFR60_101479</name>
</gene>
<evidence type="ECO:0000256" key="3">
    <source>
        <dbReference type="ARBA" id="ARBA00022989"/>
    </source>
</evidence>
<dbReference type="PANTHER" id="PTHR10806:SF6">
    <property type="entry name" value="SIGNAL PEPTIDASE COMPLEX CATALYTIC SUBUNIT SEC11"/>
    <property type="match status" value="1"/>
</dbReference>
<evidence type="ECO:0000313" key="7">
    <source>
        <dbReference type="EMBL" id="PXX57171.1"/>
    </source>
</evidence>
<evidence type="ECO:0000256" key="4">
    <source>
        <dbReference type="ARBA" id="ARBA00023136"/>
    </source>
</evidence>
<comment type="caution">
    <text evidence="7">The sequence shown here is derived from an EMBL/GenBank/DDBJ whole genome shotgun (WGS) entry which is preliminary data.</text>
</comment>
<dbReference type="GO" id="GO:0006465">
    <property type="term" value="P:signal peptide processing"/>
    <property type="evidence" value="ECO:0007669"/>
    <property type="project" value="UniProtKB-UniRule"/>
</dbReference>
<feature type="transmembrane region" description="Helical" evidence="6">
    <location>
        <begin position="46"/>
        <end position="71"/>
    </location>
</feature>
<keyword evidence="4 6" id="KW-0472">Membrane</keyword>
<keyword evidence="8" id="KW-1185">Reference proteome</keyword>
<sequence>MPYTGETMNVRLKHTFASAFQSSLPEAEYKSRKENSMSVERKTSTIVSTVTGAVLCVLLIPVIIINLILIVGSYRNPDELPGVFGIKPAVVLSGSMEPVIRVGDMIFIHNTNTDLLKEGDVICYLSSGKAITHRIAGVTAGEEGEVRYVTQGDANNTEDRLPVTADQIQGIWKGGRIGGLGSMILFMQTTTGMILFIICPLLLFLLWDIWRRRRADREEAAHTAQLEAELAALKAEREGREGRVP</sequence>
<dbReference type="Proteomes" id="UP000248057">
    <property type="component" value="Unassembled WGS sequence"/>
</dbReference>
<comment type="subcellular location">
    <subcellularLocation>
        <location evidence="1">Membrane</location>
    </subcellularLocation>
</comment>
<evidence type="ECO:0000313" key="8">
    <source>
        <dbReference type="Proteomes" id="UP000248057"/>
    </source>
</evidence>
<evidence type="ECO:0000256" key="1">
    <source>
        <dbReference type="ARBA" id="ARBA00004370"/>
    </source>
</evidence>
<dbReference type="PRINTS" id="PR00728">
    <property type="entry name" value="SIGNALPTASE"/>
</dbReference>
<dbReference type="NCBIfam" id="TIGR02228">
    <property type="entry name" value="sigpep_I_arch"/>
    <property type="match status" value="1"/>
</dbReference>
<dbReference type="GO" id="GO:0009003">
    <property type="term" value="F:signal peptidase activity"/>
    <property type="evidence" value="ECO:0007669"/>
    <property type="project" value="UniProtKB-EC"/>
</dbReference>
<evidence type="ECO:0000256" key="2">
    <source>
        <dbReference type="ARBA" id="ARBA00022692"/>
    </source>
</evidence>
<dbReference type="InterPro" id="IPR001733">
    <property type="entry name" value="Peptidase_S26B"/>
</dbReference>
<dbReference type="InterPro" id="IPR036286">
    <property type="entry name" value="LexA/Signal_pep-like_sf"/>
</dbReference>
<evidence type="ECO:0000256" key="6">
    <source>
        <dbReference type="SAM" id="Phobius"/>
    </source>
</evidence>
<proteinExistence type="predicted"/>
<dbReference type="PANTHER" id="PTHR10806">
    <property type="entry name" value="SIGNAL PEPTIDASE COMPLEX CATALYTIC SUBUNIT SEC11"/>
    <property type="match status" value="1"/>
</dbReference>